<organism evidence="1 2">
    <name type="scientific">Melastoma candidum</name>
    <dbReference type="NCBI Taxonomy" id="119954"/>
    <lineage>
        <taxon>Eukaryota</taxon>
        <taxon>Viridiplantae</taxon>
        <taxon>Streptophyta</taxon>
        <taxon>Embryophyta</taxon>
        <taxon>Tracheophyta</taxon>
        <taxon>Spermatophyta</taxon>
        <taxon>Magnoliopsida</taxon>
        <taxon>eudicotyledons</taxon>
        <taxon>Gunneridae</taxon>
        <taxon>Pentapetalae</taxon>
        <taxon>rosids</taxon>
        <taxon>malvids</taxon>
        <taxon>Myrtales</taxon>
        <taxon>Melastomataceae</taxon>
        <taxon>Melastomatoideae</taxon>
        <taxon>Melastomateae</taxon>
        <taxon>Melastoma</taxon>
    </lineage>
</organism>
<evidence type="ECO:0000313" key="2">
    <source>
        <dbReference type="Proteomes" id="UP001057402"/>
    </source>
</evidence>
<dbReference type="EMBL" id="CM042883">
    <property type="protein sequence ID" value="KAI4375966.1"/>
    <property type="molecule type" value="Genomic_DNA"/>
</dbReference>
<accession>A0ACB9RDT0</accession>
<proteinExistence type="predicted"/>
<protein>
    <submittedName>
        <fullName evidence="1">Uncharacterized protein</fullName>
    </submittedName>
</protein>
<evidence type="ECO:0000313" key="1">
    <source>
        <dbReference type="EMBL" id="KAI4375966.1"/>
    </source>
</evidence>
<name>A0ACB9RDT0_9MYRT</name>
<reference evidence="2" key="1">
    <citation type="journal article" date="2023" name="Front. Plant Sci.">
        <title>Chromosomal-level genome assembly of Melastoma candidum provides insights into trichome evolution.</title>
        <authorList>
            <person name="Zhong Y."/>
            <person name="Wu W."/>
            <person name="Sun C."/>
            <person name="Zou P."/>
            <person name="Liu Y."/>
            <person name="Dai S."/>
            <person name="Zhou R."/>
        </authorList>
    </citation>
    <scope>NUCLEOTIDE SEQUENCE [LARGE SCALE GENOMIC DNA]</scope>
</reference>
<keyword evidence="2" id="KW-1185">Reference proteome</keyword>
<gene>
    <name evidence="1" type="ORF">MLD38_013773</name>
</gene>
<dbReference type="Proteomes" id="UP001057402">
    <property type="component" value="Chromosome 4"/>
</dbReference>
<comment type="caution">
    <text evidence="1">The sequence shown here is derived from an EMBL/GenBank/DDBJ whole genome shotgun (WGS) entry which is preliminary data.</text>
</comment>
<sequence length="328" mass="35831">MGTLETERTTVGWAARDPSGVLSPYTYNVRNTGAEDVYIKVLCCGLCHPDIHQAKNDLGMSRYPILPILHTVMPRLLAFYGCENWSSCRGGIRGNEVQVRGETWGRDCRGCCGGCTQSDLEQYCSKKIWNYNDVYTDGKPKQGGFAGEIVVHQKCVVKIPEGLESEQVAPLLCAGITVYSPLRHFALTASSLRGGILGLGGVGHMGVKIAQAMGHHVTVISSSAKKKDEALEHLGVEAYLVSSYEMKSAIDSLDYIIDAVPVVHPLEPYISLLKLDGKLIITGVINAPLQFMRRKSITGTFTGSTKETEEMLEFCKEKGLTSQIEVVK</sequence>